<evidence type="ECO:0000313" key="3">
    <source>
        <dbReference type="Proteomes" id="UP000248598"/>
    </source>
</evidence>
<dbReference type="NCBIfam" id="NF007702">
    <property type="entry name" value="PRK10387.1"/>
    <property type="match status" value="1"/>
</dbReference>
<dbReference type="InterPro" id="IPR040079">
    <property type="entry name" value="Glutathione_S-Trfase"/>
</dbReference>
<dbReference type="InterPro" id="IPR007494">
    <property type="entry name" value="Glutaredoxin2_C"/>
</dbReference>
<dbReference type="SUPFAM" id="SSF47616">
    <property type="entry name" value="GST C-terminal domain-like"/>
    <property type="match status" value="1"/>
</dbReference>
<feature type="domain" description="GST N-terminal" evidence="1">
    <location>
        <begin position="1"/>
        <end position="77"/>
    </location>
</feature>
<dbReference type="Gene3D" id="1.20.1050.10">
    <property type="match status" value="1"/>
</dbReference>
<organism evidence="2 3">
    <name type="scientific">Kingella kingae</name>
    <dbReference type="NCBI Taxonomy" id="504"/>
    <lineage>
        <taxon>Bacteria</taxon>
        <taxon>Pseudomonadati</taxon>
        <taxon>Pseudomonadota</taxon>
        <taxon>Betaproteobacteria</taxon>
        <taxon>Neisseriales</taxon>
        <taxon>Neisseriaceae</taxon>
        <taxon>Kingella</taxon>
    </lineage>
</organism>
<dbReference type="SUPFAM" id="SSF52833">
    <property type="entry name" value="Thioredoxin-like"/>
    <property type="match status" value="1"/>
</dbReference>
<dbReference type="AlphaFoldDB" id="A0AAX2J4P6"/>
<dbReference type="NCBIfam" id="TIGR02182">
    <property type="entry name" value="GRXB"/>
    <property type="match status" value="1"/>
</dbReference>
<proteinExistence type="predicted"/>
<dbReference type="InterPro" id="IPR036282">
    <property type="entry name" value="Glutathione-S-Trfase_C_sf"/>
</dbReference>
<dbReference type="Pfam" id="PF13417">
    <property type="entry name" value="GST_N_3"/>
    <property type="match status" value="1"/>
</dbReference>
<dbReference type="CDD" id="cd03037">
    <property type="entry name" value="GST_N_GRX2"/>
    <property type="match status" value="1"/>
</dbReference>
<dbReference type="SFLD" id="SFLDG01183">
    <property type="entry name" value="Grx2-like"/>
    <property type="match status" value="1"/>
</dbReference>
<name>A0AAX2J4P6_KINKI</name>
<sequence length="217" mass="24656">MKLYVYDHCPYSVRARMAVGLHRLPVEMVYLLNDDEATPISLIGAKQVPILQKDDGSHMGESLDIVHYLQQYAGKAPLNVTIRPEVQAWFDRFGKYGNHLIMPRDVQLNLPEFATQAAIDYFVTKKEANVGKFSDLLAQSDAYIARANQELAQLATLLSPSSHYLNGTDLSLEDIIIFPLLRNLSMVRDVDYPAIVRDYVDFMAQESQINLYFDRAI</sequence>
<dbReference type="Proteomes" id="UP000248598">
    <property type="component" value="Chromosome 1"/>
</dbReference>
<dbReference type="EMBL" id="LS483426">
    <property type="protein sequence ID" value="SQH25314.1"/>
    <property type="molecule type" value="Genomic_DNA"/>
</dbReference>
<dbReference type="InterPro" id="IPR011901">
    <property type="entry name" value="Grx2"/>
</dbReference>
<accession>A0AAX2J4P6</accession>
<dbReference type="PANTHER" id="PTHR43968">
    <property type="match status" value="1"/>
</dbReference>
<reference evidence="2 3" key="1">
    <citation type="submission" date="2018-06" db="EMBL/GenBank/DDBJ databases">
        <authorList>
            <consortium name="Pathogen Informatics"/>
            <person name="Doyle S."/>
        </authorList>
    </citation>
    <scope>NUCLEOTIDE SEQUENCE [LARGE SCALE GENOMIC DNA]</scope>
    <source>
        <strain evidence="2 3">NCTC10529</strain>
    </source>
</reference>
<dbReference type="Pfam" id="PF04399">
    <property type="entry name" value="Glutaredoxin2_C"/>
    <property type="match status" value="1"/>
</dbReference>
<dbReference type="GO" id="GO:0005829">
    <property type="term" value="C:cytosol"/>
    <property type="evidence" value="ECO:0007669"/>
    <property type="project" value="InterPro"/>
</dbReference>
<dbReference type="Gene3D" id="3.40.30.10">
    <property type="entry name" value="Glutaredoxin"/>
    <property type="match status" value="1"/>
</dbReference>
<protein>
    <submittedName>
        <fullName evidence="2">Glutaredoxin-2</fullName>
    </submittedName>
</protein>
<dbReference type="SFLD" id="SFLDS00019">
    <property type="entry name" value="Glutathione_Transferase_(cytos"/>
    <property type="match status" value="1"/>
</dbReference>
<evidence type="ECO:0000259" key="1">
    <source>
        <dbReference type="PROSITE" id="PS50404"/>
    </source>
</evidence>
<dbReference type="RefSeq" id="WP_003786858.1">
    <property type="nucleotide sequence ID" value="NZ_CP091518.1"/>
</dbReference>
<dbReference type="SFLD" id="SFLDG01204">
    <property type="entry name" value="Grx2-like.1"/>
    <property type="match status" value="1"/>
</dbReference>
<dbReference type="GeneID" id="93262789"/>
<gene>
    <name evidence="2" type="primary">grxB</name>
    <name evidence="2" type="ORF">NCTC10529_01510</name>
</gene>
<dbReference type="InterPro" id="IPR004045">
    <property type="entry name" value="Glutathione_S-Trfase_N"/>
</dbReference>
<dbReference type="InterPro" id="IPR050983">
    <property type="entry name" value="GST_Omega/HSP26"/>
</dbReference>
<dbReference type="PANTHER" id="PTHR43968:SF6">
    <property type="entry name" value="GLUTATHIONE S-TRANSFERASE OMEGA"/>
    <property type="match status" value="1"/>
</dbReference>
<dbReference type="InterPro" id="IPR036249">
    <property type="entry name" value="Thioredoxin-like_sf"/>
</dbReference>
<evidence type="ECO:0000313" key="2">
    <source>
        <dbReference type="EMBL" id="SQH25314.1"/>
    </source>
</evidence>
<dbReference type="CDD" id="cd03199">
    <property type="entry name" value="GST_C_GRX2"/>
    <property type="match status" value="1"/>
</dbReference>
<dbReference type="PROSITE" id="PS50404">
    <property type="entry name" value="GST_NTER"/>
    <property type="match status" value="1"/>
</dbReference>